<feature type="compositionally biased region" description="Basic and acidic residues" evidence="4">
    <location>
        <begin position="554"/>
        <end position="565"/>
    </location>
</feature>
<dbReference type="SUPFAM" id="SSF54373">
    <property type="entry name" value="FAD-linked reductases, C-terminal domain"/>
    <property type="match status" value="1"/>
</dbReference>
<feature type="compositionally biased region" description="Basic residues" evidence="4">
    <location>
        <begin position="632"/>
        <end position="646"/>
    </location>
</feature>
<feature type="domain" description="FAD-binding" evidence="5">
    <location>
        <begin position="34"/>
        <end position="405"/>
    </location>
</feature>
<evidence type="ECO:0000256" key="1">
    <source>
        <dbReference type="ARBA" id="ARBA00001974"/>
    </source>
</evidence>
<keyword evidence="3" id="KW-0274">FAD</keyword>
<dbReference type="SUPFAM" id="SSF51905">
    <property type="entry name" value="FAD/NAD(P)-binding domain"/>
    <property type="match status" value="1"/>
</dbReference>
<dbReference type="STRING" id="1123237.Salmuc_00527"/>
<keyword evidence="6" id="KW-0503">Monooxygenase</keyword>
<dbReference type="Gene3D" id="3.50.50.60">
    <property type="entry name" value="FAD/NAD(P)-binding domain"/>
    <property type="match status" value="1"/>
</dbReference>
<dbReference type="Gene3D" id="3.30.9.10">
    <property type="entry name" value="D-Amino Acid Oxidase, subunit A, domain 2"/>
    <property type="match status" value="1"/>
</dbReference>
<feature type="compositionally biased region" description="Basic residues" evidence="4">
    <location>
        <begin position="588"/>
        <end position="606"/>
    </location>
</feature>
<evidence type="ECO:0000256" key="2">
    <source>
        <dbReference type="ARBA" id="ARBA00022630"/>
    </source>
</evidence>
<keyword evidence="7" id="KW-1185">Reference proteome</keyword>
<organism evidence="6 7">
    <name type="scientific">Salipiger mucosus DSM 16094</name>
    <dbReference type="NCBI Taxonomy" id="1123237"/>
    <lineage>
        <taxon>Bacteria</taxon>
        <taxon>Pseudomonadati</taxon>
        <taxon>Pseudomonadota</taxon>
        <taxon>Alphaproteobacteria</taxon>
        <taxon>Rhodobacterales</taxon>
        <taxon>Roseobacteraceae</taxon>
        <taxon>Salipiger</taxon>
    </lineage>
</organism>
<dbReference type="EMBL" id="APVH01000046">
    <property type="protein sequence ID" value="EPX76695.1"/>
    <property type="molecule type" value="Genomic_DNA"/>
</dbReference>
<dbReference type="PANTHER" id="PTHR43004:SF19">
    <property type="entry name" value="BINDING MONOOXYGENASE, PUTATIVE (JCVI)-RELATED"/>
    <property type="match status" value="1"/>
</dbReference>
<dbReference type="GO" id="GO:0018662">
    <property type="term" value="F:phenol 2-monooxygenase activity"/>
    <property type="evidence" value="ECO:0007669"/>
    <property type="project" value="UniProtKB-EC"/>
</dbReference>
<keyword evidence="6" id="KW-0560">Oxidoreductase</keyword>
<dbReference type="AlphaFoldDB" id="S9REZ7"/>
<gene>
    <name evidence="6" type="ORF">Salmuc_00527</name>
</gene>
<comment type="cofactor">
    <cofactor evidence="1">
        <name>FAD</name>
        <dbReference type="ChEBI" id="CHEBI:57692"/>
    </cofactor>
</comment>
<feature type="compositionally biased region" description="Basic residues" evidence="4">
    <location>
        <begin position="539"/>
        <end position="549"/>
    </location>
</feature>
<keyword evidence="2" id="KW-0285">Flavoprotein</keyword>
<sequence length="653" mass="72465">MQYYLDGFRGGDPDLADAAPCRREYGPLAPLPDKVDVLIAGCGPAGLCLAAQLSRFPEIDVMIVEPKPGPMEKGQADGVNTRTMEIFQAFGFAEQVKRESYWVNQTAFWTPDPETPGHIRRIGRVQDVADDSSEMPHTLINQARIHELFLDVMHKSPRRIEPDYGWAVQDLVIDATTDDHPVTVTLENTGVNAGTTRTVRANYVVGCDGARSKVRRAIGGELHGDAAHQAWGVMDILANTDFPDVRQKCIVASATAGNILILPREGGYLFRMYVELDKLNPDERVASRNLTSGHMIAAANRIMRPYTIDVKEVVWWSVYEIGHRLTDRFDDVPEAGKQTRDPRVFTAGDACHTHSPKAGQGMNVSMQDSFNLGWKLAHVFQGRAAPSILRSYSAERRTEAKRLIDTDHAWARIMSAPPGESELDGSDMPRRAEAVHREPRVHRRPRGEIRPLGAGGRAHTPGAGAWPRDRPPFPLGPGGPPRRCHAHAARPRRRGRRPLAHLRLRRPRRQLRPGLGDPRSGGLARDRPRVARAEIHPQGRGHRRPHRPAGHLPADLRRPRRRGDARPAAARKGQARPARPREGLLHRPQGRGRHLRDARHRPRARLHGGGPPGPVHRPGPAAGRPPRAVGVLRRHPAPGHVTHPRPRAHEPVS</sequence>
<dbReference type="InterPro" id="IPR050641">
    <property type="entry name" value="RIFMO-like"/>
</dbReference>
<dbReference type="HOGENOM" id="CLU_419713_0_0_5"/>
<feature type="region of interest" description="Disordered" evidence="4">
    <location>
        <begin position="434"/>
        <end position="653"/>
    </location>
</feature>
<dbReference type="PANTHER" id="PTHR43004">
    <property type="entry name" value="TRK SYSTEM POTASSIUM UPTAKE PROTEIN"/>
    <property type="match status" value="1"/>
</dbReference>
<evidence type="ECO:0000256" key="3">
    <source>
        <dbReference type="ARBA" id="ARBA00022827"/>
    </source>
</evidence>
<dbReference type="Pfam" id="PF01494">
    <property type="entry name" value="FAD_binding_3"/>
    <property type="match status" value="1"/>
</dbReference>
<dbReference type="eggNOG" id="COG0654">
    <property type="taxonomic scope" value="Bacteria"/>
</dbReference>
<accession>S9REZ7</accession>
<evidence type="ECO:0000313" key="6">
    <source>
        <dbReference type="EMBL" id="EPX76695.1"/>
    </source>
</evidence>
<dbReference type="EC" id="1.14.13.7" evidence="6"/>
<protein>
    <submittedName>
        <fullName evidence="6">Putative phenol 2-monooxygenase</fullName>
        <ecNumber evidence="6">1.14.13.7</ecNumber>
    </submittedName>
</protein>
<dbReference type="NCBIfam" id="NF006144">
    <property type="entry name" value="PRK08294.1"/>
    <property type="match status" value="1"/>
</dbReference>
<evidence type="ECO:0000259" key="5">
    <source>
        <dbReference type="Pfam" id="PF01494"/>
    </source>
</evidence>
<dbReference type="InterPro" id="IPR002938">
    <property type="entry name" value="FAD-bd"/>
</dbReference>
<comment type="caution">
    <text evidence="6">The sequence shown here is derived from an EMBL/GenBank/DDBJ whole genome shotgun (WGS) entry which is preliminary data.</text>
</comment>
<dbReference type="PRINTS" id="PR00420">
    <property type="entry name" value="RNGMNOXGNASE"/>
</dbReference>
<feature type="compositionally biased region" description="Low complexity" evidence="4">
    <location>
        <begin position="618"/>
        <end position="631"/>
    </location>
</feature>
<dbReference type="Proteomes" id="UP000015347">
    <property type="component" value="Unassembled WGS sequence"/>
</dbReference>
<feature type="compositionally biased region" description="Basic and acidic residues" evidence="4">
    <location>
        <begin position="524"/>
        <end position="537"/>
    </location>
</feature>
<evidence type="ECO:0000256" key="4">
    <source>
        <dbReference type="SAM" id="MobiDB-lite"/>
    </source>
</evidence>
<reference evidence="7" key="1">
    <citation type="journal article" date="2014" name="Stand. Genomic Sci.">
        <title>Genome sequence of the exopolysaccharide-producing Salipiger mucosus type strain (DSM 16094(T)), a moderately halophilic member of the Roseobacter clade.</title>
        <authorList>
            <person name="Riedel T."/>
            <person name="Spring S."/>
            <person name="Fiebig A."/>
            <person name="Petersen J."/>
            <person name="Kyrpides N.C."/>
            <person name="Goker M."/>
            <person name="Klenk H.P."/>
        </authorList>
    </citation>
    <scope>NUCLEOTIDE SEQUENCE [LARGE SCALE GENOMIC DNA]</scope>
    <source>
        <strain evidence="7">DSM 16094</strain>
    </source>
</reference>
<dbReference type="GO" id="GO:0071949">
    <property type="term" value="F:FAD binding"/>
    <property type="evidence" value="ECO:0007669"/>
    <property type="project" value="InterPro"/>
</dbReference>
<feature type="compositionally biased region" description="Basic residues" evidence="4">
    <location>
        <begin position="482"/>
        <end position="511"/>
    </location>
</feature>
<name>S9REZ7_9RHOB</name>
<evidence type="ECO:0000313" key="7">
    <source>
        <dbReference type="Proteomes" id="UP000015347"/>
    </source>
</evidence>
<dbReference type="InterPro" id="IPR036188">
    <property type="entry name" value="FAD/NAD-bd_sf"/>
</dbReference>
<proteinExistence type="predicted"/>